<dbReference type="InterPro" id="IPR017900">
    <property type="entry name" value="4Fe4S_Fe_S_CS"/>
</dbReference>
<evidence type="ECO:0000313" key="13">
    <source>
        <dbReference type="Proteomes" id="UP000783390"/>
    </source>
</evidence>
<dbReference type="InterPro" id="IPR001989">
    <property type="entry name" value="Radical_activat_CS"/>
</dbReference>
<evidence type="ECO:0000259" key="10">
    <source>
        <dbReference type="PROSITE" id="PS51379"/>
    </source>
</evidence>
<keyword evidence="5" id="KW-0479">Metal-binding</keyword>
<keyword evidence="8" id="KW-0411">Iron-sulfur</keyword>
<dbReference type="GO" id="GO:0016829">
    <property type="term" value="F:lyase activity"/>
    <property type="evidence" value="ECO:0007669"/>
    <property type="project" value="UniProtKB-KW"/>
</dbReference>
<dbReference type="PROSITE" id="PS51379">
    <property type="entry name" value="4FE4S_FER_2"/>
    <property type="match status" value="2"/>
</dbReference>
<keyword evidence="13" id="KW-1185">Reference proteome</keyword>
<dbReference type="Pfam" id="PF00037">
    <property type="entry name" value="Fer4"/>
    <property type="match status" value="1"/>
</dbReference>
<keyword evidence="12" id="KW-0670">Pyruvate</keyword>
<dbReference type="EMBL" id="JAGGJZ010000004">
    <property type="protein sequence ID" value="MBP1890017.1"/>
    <property type="molecule type" value="Genomic_DNA"/>
</dbReference>
<dbReference type="PROSITE" id="PS01087">
    <property type="entry name" value="RADICAL_ACTIVATING"/>
    <property type="match status" value="1"/>
</dbReference>
<dbReference type="SFLD" id="SFLDG01066">
    <property type="entry name" value="organic_radical-activating_enz"/>
    <property type="match status" value="1"/>
</dbReference>
<organism evidence="12 13">
    <name type="scientific">Clostridium moniliforme</name>
    <dbReference type="NCBI Taxonomy" id="39489"/>
    <lineage>
        <taxon>Bacteria</taxon>
        <taxon>Bacillati</taxon>
        <taxon>Bacillota</taxon>
        <taxon>Clostridia</taxon>
        <taxon>Eubacteriales</taxon>
        <taxon>Clostridiaceae</taxon>
        <taxon>Clostridium</taxon>
    </lineage>
</organism>
<accession>A0ABS4F188</accession>
<dbReference type="SUPFAM" id="SSF54862">
    <property type="entry name" value="4Fe-4S ferredoxins"/>
    <property type="match status" value="1"/>
</dbReference>
<comment type="caution">
    <text evidence="12">The sequence shown here is derived from an EMBL/GenBank/DDBJ whole genome shotgun (WGS) entry which is preliminary data.</text>
</comment>
<dbReference type="InterPro" id="IPR012839">
    <property type="entry name" value="Organic_radical_activase"/>
</dbReference>
<keyword evidence="4" id="KW-0949">S-adenosyl-L-methionine</keyword>
<comment type="catalytic activity">
    <reaction evidence="9">
        <text>glycyl-[protein] + reduced [flavodoxin] + S-adenosyl-L-methionine = glycin-2-yl radical-[protein] + semiquinone [flavodoxin] + 5'-deoxyadenosine + L-methionine + H(+)</text>
        <dbReference type="Rhea" id="RHEA:61976"/>
        <dbReference type="Rhea" id="RHEA-COMP:10622"/>
        <dbReference type="Rhea" id="RHEA-COMP:14480"/>
        <dbReference type="Rhea" id="RHEA-COMP:15993"/>
        <dbReference type="Rhea" id="RHEA-COMP:15994"/>
        <dbReference type="ChEBI" id="CHEBI:15378"/>
        <dbReference type="ChEBI" id="CHEBI:17319"/>
        <dbReference type="ChEBI" id="CHEBI:29947"/>
        <dbReference type="ChEBI" id="CHEBI:32722"/>
        <dbReference type="ChEBI" id="CHEBI:57618"/>
        <dbReference type="ChEBI" id="CHEBI:57844"/>
        <dbReference type="ChEBI" id="CHEBI:59789"/>
        <dbReference type="ChEBI" id="CHEBI:140311"/>
    </reaction>
</comment>
<dbReference type="PANTHER" id="PTHR30352">
    <property type="entry name" value="PYRUVATE FORMATE-LYASE-ACTIVATING ENZYME"/>
    <property type="match status" value="1"/>
</dbReference>
<proteinExistence type="inferred from homology"/>
<evidence type="ECO:0000256" key="5">
    <source>
        <dbReference type="ARBA" id="ARBA00022723"/>
    </source>
</evidence>
<evidence type="ECO:0000256" key="8">
    <source>
        <dbReference type="ARBA" id="ARBA00023014"/>
    </source>
</evidence>
<dbReference type="Gene3D" id="3.20.20.70">
    <property type="entry name" value="Aldolase class I"/>
    <property type="match status" value="1"/>
</dbReference>
<dbReference type="Gene3D" id="3.30.70.20">
    <property type="match status" value="1"/>
</dbReference>
<dbReference type="SFLD" id="SFLDG01118">
    <property type="entry name" value="activating_enzymes__group_2"/>
    <property type="match status" value="1"/>
</dbReference>
<feature type="domain" description="Radical SAM core" evidence="11">
    <location>
        <begin position="15"/>
        <end position="295"/>
    </location>
</feature>
<dbReference type="InterPro" id="IPR040074">
    <property type="entry name" value="BssD/PflA/YjjW"/>
</dbReference>
<dbReference type="Proteomes" id="UP000783390">
    <property type="component" value="Unassembled WGS sequence"/>
</dbReference>
<evidence type="ECO:0000259" key="11">
    <source>
        <dbReference type="PROSITE" id="PS51918"/>
    </source>
</evidence>
<dbReference type="InterPro" id="IPR058240">
    <property type="entry name" value="rSAM_sf"/>
</dbReference>
<dbReference type="PIRSF" id="PIRSF000371">
    <property type="entry name" value="PFL_act_enz"/>
    <property type="match status" value="1"/>
</dbReference>
<evidence type="ECO:0000256" key="3">
    <source>
        <dbReference type="ARBA" id="ARBA00022485"/>
    </source>
</evidence>
<feature type="domain" description="4Fe-4S ferredoxin-type" evidence="10">
    <location>
        <begin position="46"/>
        <end position="74"/>
    </location>
</feature>
<dbReference type="InterPro" id="IPR034457">
    <property type="entry name" value="Organic_radical-activating"/>
</dbReference>
<evidence type="ECO:0000313" key="12">
    <source>
        <dbReference type="EMBL" id="MBP1890017.1"/>
    </source>
</evidence>
<comment type="cofactor">
    <cofactor evidence="1">
        <name>[4Fe-4S] cluster</name>
        <dbReference type="ChEBI" id="CHEBI:49883"/>
    </cofactor>
</comment>
<evidence type="ECO:0000256" key="6">
    <source>
        <dbReference type="ARBA" id="ARBA00023002"/>
    </source>
</evidence>
<keyword evidence="7" id="KW-0408">Iron</keyword>
<comment type="similarity">
    <text evidence="2">Belongs to the organic radical-activating enzymes family.</text>
</comment>
<dbReference type="Pfam" id="PF04055">
    <property type="entry name" value="Radical_SAM"/>
    <property type="match status" value="1"/>
</dbReference>
<dbReference type="GO" id="GO:0043365">
    <property type="term" value="F:[formate-C-acetyltransferase]-activating enzyme activity"/>
    <property type="evidence" value="ECO:0007669"/>
    <property type="project" value="UniProtKB-EC"/>
</dbReference>
<keyword evidence="6 12" id="KW-0560">Oxidoreductase</keyword>
<sequence length="300" mass="34034">MTKAVVCEIERYATHDGPGIRTVVFLKGCPLKCIWCANPETQRKENEIYYNLNKCIKCLRCVKNCKNGALTFENGKIVINKEKCNLCGLCIKMCPMSALNFVGKERDVNEVFNEVYKDLVFYKESGGGVTVSGGEVLVNKEFTKELLRECRENYINTAIETSGFGNFEALKEIANLCDLVMFDIKNTCDSEHKKLTGVSNKLILENLEKLSKIHNNIIIRVPVIPGCNDSRENIKRVSYIANKNNIKEVHLLPYHSLGKEKYNQLQRDYELKSLNNLKESDVEYLKDILENSGLKCVIGG</sequence>
<keyword evidence="3" id="KW-0004">4Fe-4S</keyword>
<name>A0ABS4F188_9CLOT</name>
<evidence type="ECO:0000256" key="4">
    <source>
        <dbReference type="ARBA" id="ARBA00022691"/>
    </source>
</evidence>
<dbReference type="NCBIfam" id="TIGR02494">
    <property type="entry name" value="PFLE_PFLC"/>
    <property type="match status" value="1"/>
</dbReference>
<evidence type="ECO:0000256" key="7">
    <source>
        <dbReference type="ARBA" id="ARBA00023004"/>
    </source>
</evidence>
<keyword evidence="12" id="KW-0456">Lyase</keyword>
<dbReference type="PANTHER" id="PTHR30352:SF4">
    <property type="entry name" value="PYRUVATE FORMATE-LYASE 2-ACTIVATING ENZYME"/>
    <property type="match status" value="1"/>
</dbReference>
<dbReference type="SUPFAM" id="SSF102114">
    <property type="entry name" value="Radical SAM enzymes"/>
    <property type="match status" value="1"/>
</dbReference>
<dbReference type="SFLD" id="SFLDS00029">
    <property type="entry name" value="Radical_SAM"/>
    <property type="match status" value="1"/>
</dbReference>
<protein>
    <submittedName>
        <fullName evidence="12">Pyruvate formate lyase activating enzyme</fullName>
        <ecNumber evidence="12">1.97.1.4</ecNumber>
    </submittedName>
</protein>
<dbReference type="RefSeq" id="WP_209796934.1">
    <property type="nucleotide sequence ID" value="NZ_JAGGJZ010000004.1"/>
</dbReference>
<feature type="domain" description="4Fe-4S ferredoxin-type" evidence="10">
    <location>
        <begin position="75"/>
        <end position="104"/>
    </location>
</feature>
<evidence type="ECO:0000256" key="9">
    <source>
        <dbReference type="ARBA" id="ARBA00047365"/>
    </source>
</evidence>
<gene>
    <name evidence="12" type="ORF">J2Z53_001601</name>
</gene>
<dbReference type="PROSITE" id="PS00198">
    <property type="entry name" value="4FE4S_FER_1"/>
    <property type="match status" value="1"/>
</dbReference>
<reference evidence="12 13" key="1">
    <citation type="submission" date="2021-03" db="EMBL/GenBank/DDBJ databases">
        <title>Genomic Encyclopedia of Type Strains, Phase IV (KMG-IV): sequencing the most valuable type-strain genomes for metagenomic binning, comparative biology and taxonomic classification.</title>
        <authorList>
            <person name="Goeker M."/>
        </authorList>
    </citation>
    <scope>NUCLEOTIDE SEQUENCE [LARGE SCALE GENOMIC DNA]</scope>
    <source>
        <strain evidence="12 13">DSM 3984</strain>
    </source>
</reference>
<evidence type="ECO:0000256" key="2">
    <source>
        <dbReference type="ARBA" id="ARBA00009777"/>
    </source>
</evidence>
<dbReference type="EC" id="1.97.1.4" evidence="12"/>
<dbReference type="InterPro" id="IPR013785">
    <property type="entry name" value="Aldolase_TIM"/>
</dbReference>
<dbReference type="InterPro" id="IPR017896">
    <property type="entry name" value="4Fe4S_Fe-S-bd"/>
</dbReference>
<dbReference type="InterPro" id="IPR007197">
    <property type="entry name" value="rSAM"/>
</dbReference>
<evidence type="ECO:0000256" key="1">
    <source>
        <dbReference type="ARBA" id="ARBA00001966"/>
    </source>
</evidence>
<dbReference type="PROSITE" id="PS51918">
    <property type="entry name" value="RADICAL_SAM"/>
    <property type="match status" value="1"/>
</dbReference>